<dbReference type="SUPFAM" id="SSF49265">
    <property type="entry name" value="Fibronectin type III"/>
    <property type="match status" value="1"/>
</dbReference>
<evidence type="ECO:0000256" key="1">
    <source>
        <dbReference type="ARBA" id="ARBA00009209"/>
    </source>
</evidence>
<name>A0ABW7UMI1_9ACTN</name>
<dbReference type="PRINTS" id="PR00735">
    <property type="entry name" value="GLHYDRLASE8"/>
</dbReference>
<dbReference type="Pfam" id="PF01270">
    <property type="entry name" value="Glyco_hydro_8"/>
    <property type="match status" value="1"/>
</dbReference>
<dbReference type="EMBL" id="JBIRWE010000002">
    <property type="protein sequence ID" value="MFI1963862.1"/>
    <property type="molecule type" value="Genomic_DNA"/>
</dbReference>
<gene>
    <name evidence="11" type="ORF">ACH429_06950</name>
</gene>
<dbReference type="Proteomes" id="UP001611548">
    <property type="component" value="Unassembled WGS sequence"/>
</dbReference>
<sequence>MRIATRRSRRARLLASAGAALIGAGAVLTVPSTAQAANLLSNSGFESGSLSGWSCTGGLGSIVSSPVHGGTKALAGATSSTDLAKCSQTVSVQPNTAYTLSSWVRGSNVYLGVTGGSSTWTTSTGAYTQLTTTFTTGASQTTAEVYVSGWYGQGTYYADDISLDGPGGGGGTGDTQAPTAPGNLRSTGKTSSSVSLAWNAATDNTAVTGYDVYQGTTLKTSVTGTSATVGGLSANTAYSFTVKARDAAGNTSPASTPLSVTTSANQTAGPNVPFGSHSFPYAAGTIKVSGDQAANDAKVVTYYQQWKAAFLKSGCGNGWAAIASPDADHPYVAEGQGYGLTILATMAGADAAAKTDFDRVLKYVLDHPSVNDADLHAAEQNSSCQSVNGSDSATDGDLEIAYALLLADKQWGSTGTYNYKDLAVRRINAIKRSEIVSATNLTNLGDWSSGDYNKISRTSDWLPGHFRAFKKATGDAAWDTIRDKHQTLIASLQSQYAPNTGLLPDFVQDTTTSPKPAAGEVLESPLDGAYSWNACRDPWRIGVDALTSGDSRSLAAVRKMNTWIKSAAGGNPANIQQGYRLDGSVAESGSSVAFIAPFAVAAAADSGSQAWLDALWNKLNSTPLDSSSYYGSSIQLQVMIAITGNHWLA</sequence>
<feature type="region of interest" description="Disordered" evidence="8">
    <location>
        <begin position="167"/>
        <end position="188"/>
    </location>
</feature>
<dbReference type="Pfam" id="PF00041">
    <property type="entry name" value="fn3"/>
    <property type="match status" value="1"/>
</dbReference>
<evidence type="ECO:0000256" key="7">
    <source>
        <dbReference type="RuleBase" id="RU361167"/>
    </source>
</evidence>
<dbReference type="Gene3D" id="1.50.10.10">
    <property type="match status" value="1"/>
</dbReference>
<feature type="chain" id="PRO_5045065966" description="Glucanase" evidence="9">
    <location>
        <begin position="37"/>
        <end position="649"/>
    </location>
</feature>
<dbReference type="InterPro" id="IPR019834">
    <property type="entry name" value="Glyco_hydro_8_CS"/>
</dbReference>
<comment type="caution">
    <text evidence="11">The sequence shown here is derived from an EMBL/GenBank/DDBJ whole genome shotgun (WGS) entry which is preliminary data.</text>
</comment>
<keyword evidence="12" id="KW-1185">Reference proteome</keyword>
<dbReference type="Gene3D" id="2.60.40.10">
    <property type="entry name" value="Immunoglobulins"/>
    <property type="match status" value="1"/>
</dbReference>
<evidence type="ECO:0000256" key="3">
    <source>
        <dbReference type="ARBA" id="ARBA00022801"/>
    </source>
</evidence>
<dbReference type="InterPro" id="IPR003305">
    <property type="entry name" value="CenC_carb-bd"/>
</dbReference>
<dbReference type="InterPro" id="IPR006311">
    <property type="entry name" value="TAT_signal"/>
</dbReference>
<keyword evidence="2 9" id="KW-0732">Signal</keyword>
<dbReference type="CDD" id="cd00063">
    <property type="entry name" value="FN3"/>
    <property type="match status" value="1"/>
</dbReference>
<keyword evidence="5 7" id="KW-0119">Carbohydrate metabolism</keyword>
<dbReference type="RefSeq" id="WP_398718108.1">
    <property type="nucleotide sequence ID" value="NZ_JBIRWE010000002.1"/>
</dbReference>
<dbReference type="InterPro" id="IPR036116">
    <property type="entry name" value="FN3_sf"/>
</dbReference>
<dbReference type="SMART" id="SM00060">
    <property type="entry name" value="FN3"/>
    <property type="match status" value="1"/>
</dbReference>
<dbReference type="InterPro" id="IPR008979">
    <property type="entry name" value="Galactose-bd-like_sf"/>
</dbReference>
<dbReference type="InterPro" id="IPR013783">
    <property type="entry name" value="Ig-like_fold"/>
</dbReference>
<feature type="signal peptide" evidence="9">
    <location>
        <begin position="1"/>
        <end position="36"/>
    </location>
</feature>
<evidence type="ECO:0000256" key="4">
    <source>
        <dbReference type="ARBA" id="ARBA00023295"/>
    </source>
</evidence>
<organism evidence="11 12">
    <name type="scientific">Streptomyces pathocidini</name>
    <dbReference type="NCBI Taxonomy" id="1650571"/>
    <lineage>
        <taxon>Bacteria</taxon>
        <taxon>Bacillati</taxon>
        <taxon>Actinomycetota</taxon>
        <taxon>Actinomycetes</taxon>
        <taxon>Kitasatosporales</taxon>
        <taxon>Streptomycetaceae</taxon>
        <taxon>Streptomyces</taxon>
    </lineage>
</organism>
<dbReference type="InterPro" id="IPR012341">
    <property type="entry name" value="6hp_glycosidase-like_sf"/>
</dbReference>
<dbReference type="EC" id="3.2.1.-" evidence="7"/>
<evidence type="ECO:0000256" key="2">
    <source>
        <dbReference type="ARBA" id="ARBA00022729"/>
    </source>
</evidence>
<evidence type="ECO:0000256" key="6">
    <source>
        <dbReference type="PROSITE-ProRule" id="PRU10058"/>
    </source>
</evidence>
<keyword evidence="3 7" id="KW-0378">Hydrolase</keyword>
<dbReference type="PROSITE" id="PS50853">
    <property type="entry name" value="FN3"/>
    <property type="match status" value="1"/>
</dbReference>
<dbReference type="PROSITE" id="PS51318">
    <property type="entry name" value="TAT"/>
    <property type="match status" value="1"/>
</dbReference>
<dbReference type="Gene3D" id="2.60.120.260">
    <property type="entry name" value="Galactose-binding domain-like"/>
    <property type="match status" value="1"/>
</dbReference>
<keyword evidence="4 7" id="KW-0326">Glycosidase</keyword>
<evidence type="ECO:0000256" key="9">
    <source>
        <dbReference type="SAM" id="SignalP"/>
    </source>
</evidence>
<evidence type="ECO:0000313" key="11">
    <source>
        <dbReference type="EMBL" id="MFI1963862.1"/>
    </source>
</evidence>
<dbReference type="InterPro" id="IPR003961">
    <property type="entry name" value="FN3_dom"/>
</dbReference>
<protein>
    <recommendedName>
        <fullName evidence="7">Glucanase</fullName>
        <ecNumber evidence="7">3.2.1.-</ecNumber>
    </recommendedName>
</protein>
<dbReference type="InterPro" id="IPR002037">
    <property type="entry name" value="Glyco_hydro_8"/>
</dbReference>
<accession>A0ABW7UMI1</accession>
<reference evidence="11 12" key="1">
    <citation type="submission" date="2024-10" db="EMBL/GenBank/DDBJ databases">
        <title>The Natural Products Discovery Center: Release of the First 8490 Sequenced Strains for Exploring Actinobacteria Biosynthetic Diversity.</title>
        <authorList>
            <person name="Kalkreuter E."/>
            <person name="Kautsar S.A."/>
            <person name="Yang D."/>
            <person name="Bader C.D."/>
            <person name="Teijaro C.N."/>
            <person name="Fluegel L."/>
            <person name="Davis C.M."/>
            <person name="Simpson J.R."/>
            <person name="Lauterbach L."/>
            <person name="Steele A.D."/>
            <person name="Gui C."/>
            <person name="Meng S."/>
            <person name="Li G."/>
            <person name="Viehrig K."/>
            <person name="Ye F."/>
            <person name="Su P."/>
            <person name="Kiefer A.F."/>
            <person name="Nichols A."/>
            <person name="Cepeda A.J."/>
            <person name="Yan W."/>
            <person name="Fan B."/>
            <person name="Jiang Y."/>
            <person name="Adhikari A."/>
            <person name="Zheng C.-J."/>
            <person name="Schuster L."/>
            <person name="Cowan T.M."/>
            <person name="Smanski M.J."/>
            <person name="Chevrette M.G."/>
            <person name="De Carvalho L.P.S."/>
            <person name="Shen B."/>
        </authorList>
    </citation>
    <scope>NUCLEOTIDE SEQUENCE [LARGE SCALE GENOMIC DNA]</scope>
    <source>
        <strain evidence="11 12">NPDC020327</strain>
    </source>
</reference>
<comment type="similarity">
    <text evidence="1 7">Belongs to the glycosyl hydrolase 8 (cellulase D) family.</text>
</comment>
<dbReference type="SUPFAM" id="SSF49785">
    <property type="entry name" value="Galactose-binding domain-like"/>
    <property type="match status" value="1"/>
</dbReference>
<proteinExistence type="inferred from homology"/>
<dbReference type="PROSITE" id="PS00812">
    <property type="entry name" value="GLYCOSYL_HYDROL_F8"/>
    <property type="match status" value="1"/>
</dbReference>
<feature type="active site" description="Nucleophile" evidence="6">
    <location>
        <position position="395"/>
    </location>
</feature>
<dbReference type="GO" id="GO:0016787">
    <property type="term" value="F:hydrolase activity"/>
    <property type="evidence" value="ECO:0007669"/>
    <property type="project" value="UniProtKB-KW"/>
</dbReference>
<dbReference type="Pfam" id="PF02018">
    <property type="entry name" value="CBM_4_9"/>
    <property type="match status" value="1"/>
</dbReference>
<dbReference type="InterPro" id="IPR008928">
    <property type="entry name" value="6-hairpin_glycosidase_sf"/>
</dbReference>
<evidence type="ECO:0000259" key="10">
    <source>
        <dbReference type="PROSITE" id="PS50853"/>
    </source>
</evidence>
<keyword evidence="5 7" id="KW-0624">Polysaccharide degradation</keyword>
<evidence type="ECO:0000256" key="8">
    <source>
        <dbReference type="SAM" id="MobiDB-lite"/>
    </source>
</evidence>
<evidence type="ECO:0000256" key="5">
    <source>
        <dbReference type="ARBA" id="ARBA00023326"/>
    </source>
</evidence>
<evidence type="ECO:0000313" key="12">
    <source>
        <dbReference type="Proteomes" id="UP001611548"/>
    </source>
</evidence>
<dbReference type="SUPFAM" id="SSF48208">
    <property type="entry name" value="Six-hairpin glycosidases"/>
    <property type="match status" value="1"/>
</dbReference>
<feature type="domain" description="Fibronectin type-III" evidence="10">
    <location>
        <begin position="180"/>
        <end position="265"/>
    </location>
</feature>